<comment type="cofactor">
    <cofactor evidence="1">
        <name>FAD</name>
        <dbReference type="ChEBI" id="CHEBI:57692"/>
    </cofactor>
</comment>
<evidence type="ECO:0000256" key="3">
    <source>
        <dbReference type="ARBA" id="ARBA00022827"/>
    </source>
</evidence>
<dbReference type="InterPro" id="IPR006076">
    <property type="entry name" value="FAD-dep_OxRdtase"/>
</dbReference>
<evidence type="ECO:0000256" key="2">
    <source>
        <dbReference type="ARBA" id="ARBA00022630"/>
    </source>
</evidence>
<dbReference type="Pfam" id="PF01266">
    <property type="entry name" value="DAO"/>
    <property type="match status" value="1"/>
</dbReference>
<dbReference type="RefSeq" id="WP_170925267.1">
    <property type="nucleotide sequence ID" value="NZ_FWFJ01000039.1"/>
</dbReference>
<gene>
    <name evidence="6" type="primary">soxA_2</name>
    <name evidence="6" type="ORF">ROG8370_03157</name>
</gene>
<feature type="domain" description="FAD dependent oxidoreductase" evidence="5">
    <location>
        <begin position="7"/>
        <end position="367"/>
    </location>
</feature>
<dbReference type="GO" id="GO:0050660">
    <property type="term" value="F:flavin adenine dinucleotide binding"/>
    <property type="evidence" value="ECO:0007669"/>
    <property type="project" value="InterPro"/>
</dbReference>
<evidence type="ECO:0000259" key="5">
    <source>
        <dbReference type="Pfam" id="PF01266"/>
    </source>
</evidence>
<evidence type="ECO:0000313" key="6">
    <source>
        <dbReference type="EMBL" id="SLN67671.1"/>
    </source>
</evidence>
<evidence type="ECO:0000313" key="7">
    <source>
        <dbReference type="Proteomes" id="UP000194012"/>
    </source>
</evidence>
<dbReference type="EC" id="1.5.3.1" evidence="6"/>
<dbReference type="PANTHER" id="PTHR10961:SF7">
    <property type="entry name" value="FAD DEPENDENT OXIDOREDUCTASE DOMAIN-CONTAINING PROTEIN"/>
    <property type="match status" value="1"/>
</dbReference>
<keyword evidence="3" id="KW-0274">FAD</keyword>
<keyword evidence="4 6" id="KW-0560">Oxidoreductase</keyword>
<dbReference type="PRINTS" id="PR00411">
    <property type="entry name" value="PNDRDTASEI"/>
</dbReference>
<dbReference type="GO" id="GO:0008115">
    <property type="term" value="F:sarcosine oxidase activity"/>
    <property type="evidence" value="ECO:0007669"/>
    <property type="project" value="UniProtKB-EC"/>
</dbReference>
<evidence type="ECO:0000256" key="1">
    <source>
        <dbReference type="ARBA" id="ARBA00001974"/>
    </source>
</evidence>
<dbReference type="EMBL" id="FWFJ01000039">
    <property type="protein sequence ID" value="SLN67671.1"/>
    <property type="molecule type" value="Genomic_DNA"/>
</dbReference>
<organism evidence="6 7">
    <name type="scientific">Roseovarius gaetbuli</name>
    <dbReference type="NCBI Taxonomy" id="1356575"/>
    <lineage>
        <taxon>Bacteria</taxon>
        <taxon>Pseudomonadati</taxon>
        <taxon>Pseudomonadota</taxon>
        <taxon>Alphaproteobacteria</taxon>
        <taxon>Rhodobacterales</taxon>
        <taxon>Roseobacteraceae</taxon>
        <taxon>Roseovarius</taxon>
    </lineage>
</organism>
<dbReference type="PANTHER" id="PTHR10961">
    <property type="entry name" value="PEROXISOMAL SARCOSINE OXIDASE"/>
    <property type="match status" value="1"/>
</dbReference>
<dbReference type="Gene3D" id="3.30.9.10">
    <property type="entry name" value="D-Amino Acid Oxidase, subunit A, domain 2"/>
    <property type="match status" value="1"/>
</dbReference>
<dbReference type="AlphaFoldDB" id="A0A1X7A1A9"/>
<reference evidence="7" key="1">
    <citation type="submission" date="2017-03" db="EMBL/GenBank/DDBJ databases">
        <authorList>
            <person name="Rodrigo-Torres L."/>
            <person name="Arahal R.D."/>
            <person name="Lucena T."/>
        </authorList>
    </citation>
    <scope>NUCLEOTIDE SEQUENCE [LARGE SCALE GENOMIC DNA]</scope>
    <source>
        <strain evidence="7">CECT 8370</strain>
    </source>
</reference>
<proteinExistence type="predicted"/>
<evidence type="ECO:0000256" key="4">
    <source>
        <dbReference type="ARBA" id="ARBA00023002"/>
    </source>
</evidence>
<dbReference type="SUPFAM" id="SSF51905">
    <property type="entry name" value="FAD/NAD(P)-binding domain"/>
    <property type="match status" value="1"/>
</dbReference>
<keyword evidence="7" id="KW-1185">Reference proteome</keyword>
<name>A0A1X7A1A9_9RHOB</name>
<accession>A0A1X7A1A9</accession>
<dbReference type="InterPro" id="IPR045170">
    <property type="entry name" value="MTOX"/>
</dbReference>
<dbReference type="Gene3D" id="3.50.50.60">
    <property type="entry name" value="FAD/NAD(P)-binding domain"/>
    <property type="match status" value="1"/>
</dbReference>
<protein>
    <submittedName>
        <fullName evidence="6">Monomeric sarcosine oxidase</fullName>
        <ecNumber evidence="6">1.5.3.1</ecNumber>
    </submittedName>
</protein>
<keyword evidence="2" id="KW-0285">Flavoprotein</keyword>
<dbReference type="Proteomes" id="UP000194012">
    <property type="component" value="Unassembled WGS sequence"/>
</dbReference>
<sequence>MPDDTFDLIVVGGGAIGLSTARNAARRGWRTLVLEKFGVLNNEGSSAGASRQFRLQYAQHYMAELSLASQNFWAELQGYSQNTLVRQNGSLWFGDPDLDSQEGGIAAAEKVMESLHIPFTRLTAPQIEARFPFKALPKDYEGFFQANGGIIDLKSTEEAALNAALATGRVVIREWEPATDISESGRGVEVRTVHGRYHGARLAICAGAYVNETLKPLGLSLGIDIWQMSSAYFALTEPARHLPTWFVFQDPGDSALFYGFPEVDWAHPGYARVATDFPDKILTDPAQRSYAPSTKSLGLDAQWVREHMTGLDPMPRFTSTCLIALAQNSSRELLLDYTPAWGRAHSNIVTYTAGWAGKYIPIMGDMIVRMLSAPETELVYGDYRIPLDRFSIDWTQTN</sequence>
<dbReference type="InterPro" id="IPR036188">
    <property type="entry name" value="FAD/NAD-bd_sf"/>
</dbReference>